<dbReference type="GO" id="GO:0005524">
    <property type="term" value="F:ATP binding"/>
    <property type="evidence" value="ECO:0007669"/>
    <property type="project" value="UniProtKB-KW"/>
</dbReference>
<keyword evidence="6" id="KW-1185">Reference proteome</keyword>
<keyword evidence="3 5" id="KW-0067">ATP-binding</keyword>
<evidence type="ECO:0000313" key="6">
    <source>
        <dbReference type="Proteomes" id="UP001501444"/>
    </source>
</evidence>
<evidence type="ECO:0000256" key="1">
    <source>
        <dbReference type="ARBA" id="ARBA00022448"/>
    </source>
</evidence>
<dbReference type="PANTHER" id="PTHR42788:SF13">
    <property type="entry name" value="ALIPHATIC SULFONATES IMPORT ATP-BINDING PROTEIN SSUB"/>
    <property type="match status" value="1"/>
</dbReference>
<proteinExistence type="predicted"/>
<dbReference type="EMBL" id="BAAARV010000086">
    <property type="protein sequence ID" value="GAA2380129.1"/>
    <property type="molecule type" value="Genomic_DNA"/>
</dbReference>
<evidence type="ECO:0000313" key="5">
    <source>
        <dbReference type="EMBL" id="GAA2380129.1"/>
    </source>
</evidence>
<dbReference type="InterPro" id="IPR027417">
    <property type="entry name" value="P-loop_NTPase"/>
</dbReference>
<dbReference type="PROSITE" id="PS00211">
    <property type="entry name" value="ABC_TRANSPORTER_1"/>
    <property type="match status" value="1"/>
</dbReference>
<comment type="caution">
    <text evidence="5">The sequence shown here is derived from an EMBL/GenBank/DDBJ whole genome shotgun (WGS) entry which is preliminary data.</text>
</comment>
<organism evidence="5 6">
    <name type="scientific">Dactylosporangium salmoneum</name>
    <dbReference type="NCBI Taxonomy" id="53361"/>
    <lineage>
        <taxon>Bacteria</taxon>
        <taxon>Bacillati</taxon>
        <taxon>Actinomycetota</taxon>
        <taxon>Actinomycetes</taxon>
        <taxon>Micromonosporales</taxon>
        <taxon>Micromonosporaceae</taxon>
        <taxon>Dactylosporangium</taxon>
    </lineage>
</organism>
<feature type="domain" description="ABC transporter" evidence="4">
    <location>
        <begin position="21"/>
        <end position="254"/>
    </location>
</feature>
<accession>A0ABP5UJ91</accession>
<gene>
    <name evidence="5" type="ORF">GCM10010170_087150</name>
</gene>
<sequence>MVELSGVRAMTDAATSADGSIRFRDVGINFTPKQRGEWVLRHLDLEIGDNEFFVIVGPSGCGKSTLLRVLAGIAKPTEGFAQTSRGVVHGPGPDRAMVFQSVDTPLMEWLNVRRNVEYGLRMQRVPRSVRAATVDQYLRKVGLHRAASKYPHQLSGGMKQRVQIARVLASNPSVLLMDEPFAALDAQTRRLLQRELVSLWQDEPRTVIYVTHDIREAVLLGTKVAVMTAPPQSTIRTTYEIAMPYPRDEFAPEFVDLASKVEADIEEEVSKLWAGDGFESQSRS</sequence>
<dbReference type="Proteomes" id="UP001501444">
    <property type="component" value="Unassembled WGS sequence"/>
</dbReference>
<evidence type="ECO:0000256" key="3">
    <source>
        <dbReference type="ARBA" id="ARBA00022840"/>
    </source>
</evidence>
<dbReference type="InterPro" id="IPR050166">
    <property type="entry name" value="ABC_transporter_ATP-bind"/>
</dbReference>
<dbReference type="PROSITE" id="PS50893">
    <property type="entry name" value="ABC_TRANSPORTER_2"/>
    <property type="match status" value="1"/>
</dbReference>
<evidence type="ECO:0000259" key="4">
    <source>
        <dbReference type="PROSITE" id="PS50893"/>
    </source>
</evidence>
<dbReference type="Gene3D" id="3.40.50.300">
    <property type="entry name" value="P-loop containing nucleotide triphosphate hydrolases"/>
    <property type="match status" value="1"/>
</dbReference>
<keyword evidence="2" id="KW-0547">Nucleotide-binding</keyword>
<dbReference type="InterPro" id="IPR003439">
    <property type="entry name" value="ABC_transporter-like_ATP-bd"/>
</dbReference>
<keyword evidence="1" id="KW-0813">Transport</keyword>
<dbReference type="InterPro" id="IPR017871">
    <property type="entry name" value="ABC_transporter-like_CS"/>
</dbReference>
<dbReference type="SUPFAM" id="SSF52540">
    <property type="entry name" value="P-loop containing nucleoside triphosphate hydrolases"/>
    <property type="match status" value="1"/>
</dbReference>
<dbReference type="PANTHER" id="PTHR42788">
    <property type="entry name" value="TAURINE IMPORT ATP-BINDING PROTEIN-RELATED"/>
    <property type="match status" value="1"/>
</dbReference>
<dbReference type="RefSeq" id="WP_344618543.1">
    <property type="nucleotide sequence ID" value="NZ_BAAARV010000086.1"/>
</dbReference>
<dbReference type="InterPro" id="IPR003593">
    <property type="entry name" value="AAA+_ATPase"/>
</dbReference>
<name>A0ABP5UJ91_9ACTN</name>
<protein>
    <submittedName>
        <fullName evidence="5">ABC transporter ATP-binding protein</fullName>
    </submittedName>
</protein>
<evidence type="ECO:0000256" key="2">
    <source>
        <dbReference type="ARBA" id="ARBA00022741"/>
    </source>
</evidence>
<dbReference type="CDD" id="cd03293">
    <property type="entry name" value="ABC_NrtD_SsuB_transporters"/>
    <property type="match status" value="1"/>
</dbReference>
<dbReference type="Pfam" id="PF00005">
    <property type="entry name" value="ABC_tran"/>
    <property type="match status" value="1"/>
</dbReference>
<dbReference type="SMART" id="SM00382">
    <property type="entry name" value="AAA"/>
    <property type="match status" value="1"/>
</dbReference>
<reference evidence="6" key="1">
    <citation type="journal article" date="2019" name="Int. J. Syst. Evol. Microbiol.">
        <title>The Global Catalogue of Microorganisms (GCM) 10K type strain sequencing project: providing services to taxonomists for standard genome sequencing and annotation.</title>
        <authorList>
            <consortium name="The Broad Institute Genomics Platform"/>
            <consortium name="The Broad Institute Genome Sequencing Center for Infectious Disease"/>
            <person name="Wu L."/>
            <person name="Ma J."/>
        </authorList>
    </citation>
    <scope>NUCLEOTIDE SEQUENCE [LARGE SCALE GENOMIC DNA]</scope>
    <source>
        <strain evidence="6">JCM 3272</strain>
    </source>
</reference>